<dbReference type="OrthoDB" id="2861623at2759"/>
<gene>
    <name evidence="7" type="ORF">AURDEDRAFT_130623</name>
</gene>
<comment type="cofactor">
    <cofactor evidence="1 6">
        <name>Mg(2+)</name>
        <dbReference type="ChEBI" id="CHEBI:18420"/>
    </cofactor>
</comment>
<dbReference type="PANTHER" id="PTHR35201">
    <property type="entry name" value="TERPENE SYNTHASE"/>
    <property type="match status" value="1"/>
</dbReference>
<accession>J0D8B1</accession>
<sequence length="340" mass="38214">MSIQPQTETETETSFILPDLLALSSAFPFGDNPAYVPTIESRSWLTPEHVQNPVVLAALTNGSIDLGRLAALVNPNASPAGLDASCELFYLITLVDDTSDKQSGAGAQKTVESFLNVLRDPHCDDGTSLARITRAFCERLGPWTGTPAFARFRRQCESWLKHTAEEATLRESGTMLSFEEFTRLRRESSAVQVGLALMEFSLGMNLPDEVYKDEDFEALYWATVDLNCIDVYSYRRERSQGIDMCNILTVLRHDKGLTLQGASDWMGDHFQGLREAFFAARRTLSARTFGNAQTDSDLQRLLTEFGHWTTGNIVWCFETKRYFGEARFKVMETRLVELNS</sequence>
<dbReference type="InterPro" id="IPR008949">
    <property type="entry name" value="Isoprenoid_synthase_dom_sf"/>
</dbReference>
<dbReference type="eggNOG" id="ENOG502SJ7W">
    <property type="taxonomic scope" value="Eukaryota"/>
</dbReference>
<dbReference type="AlphaFoldDB" id="J0D8B1"/>
<evidence type="ECO:0000313" key="8">
    <source>
        <dbReference type="Proteomes" id="UP000006514"/>
    </source>
</evidence>
<evidence type="ECO:0000313" key="7">
    <source>
        <dbReference type="EMBL" id="EJD35445.1"/>
    </source>
</evidence>
<organism evidence="7 8">
    <name type="scientific">Auricularia subglabra (strain TFB-10046 / SS5)</name>
    <name type="common">White-rot fungus</name>
    <name type="synonym">Auricularia delicata (strain TFB10046)</name>
    <dbReference type="NCBI Taxonomy" id="717982"/>
    <lineage>
        <taxon>Eukaryota</taxon>
        <taxon>Fungi</taxon>
        <taxon>Dikarya</taxon>
        <taxon>Basidiomycota</taxon>
        <taxon>Agaricomycotina</taxon>
        <taxon>Agaricomycetes</taxon>
        <taxon>Auriculariales</taxon>
        <taxon>Auriculariaceae</taxon>
        <taxon>Auricularia</taxon>
    </lineage>
</organism>
<dbReference type="SUPFAM" id="SSF48576">
    <property type="entry name" value="Terpenoid synthases"/>
    <property type="match status" value="1"/>
</dbReference>
<evidence type="ECO:0000256" key="5">
    <source>
        <dbReference type="ARBA" id="ARBA00023239"/>
    </source>
</evidence>
<name>J0D8B1_AURST</name>
<evidence type="ECO:0000256" key="4">
    <source>
        <dbReference type="ARBA" id="ARBA00022842"/>
    </source>
</evidence>
<dbReference type="EMBL" id="JH687890">
    <property type="protein sequence ID" value="EJD35445.1"/>
    <property type="molecule type" value="Genomic_DNA"/>
</dbReference>
<dbReference type="Gene3D" id="1.10.600.10">
    <property type="entry name" value="Farnesyl Diphosphate Synthase"/>
    <property type="match status" value="1"/>
</dbReference>
<keyword evidence="8" id="KW-1185">Reference proteome</keyword>
<dbReference type="InParanoid" id="J0D8B1"/>
<dbReference type="Proteomes" id="UP000006514">
    <property type="component" value="Unassembled WGS sequence"/>
</dbReference>
<dbReference type="PANTHER" id="PTHR35201:SF4">
    <property type="entry name" value="BETA-PINACENE SYNTHASE-RELATED"/>
    <property type="match status" value="1"/>
</dbReference>
<dbReference type="GO" id="GO:0008299">
    <property type="term" value="P:isoprenoid biosynthetic process"/>
    <property type="evidence" value="ECO:0007669"/>
    <property type="project" value="UniProtKB-ARBA"/>
</dbReference>
<proteinExistence type="inferred from homology"/>
<comment type="similarity">
    <text evidence="2 6">Belongs to the terpene synthase family.</text>
</comment>
<dbReference type="GO" id="GO:0010333">
    <property type="term" value="F:terpene synthase activity"/>
    <property type="evidence" value="ECO:0007669"/>
    <property type="project" value="InterPro"/>
</dbReference>
<evidence type="ECO:0000256" key="3">
    <source>
        <dbReference type="ARBA" id="ARBA00022723"/>
    </source>
</evidence>
<dbReference type="OMA" id="RESIEWM"/>
<keyword evidence="3 6" id="KW-0479">Metal-binding</keyword>
<evidence type="ECO:0000256" key="1">
    <source>
        <dbReference type="ARBA" id="ARBA00001946"/>
    </source>
</evidence>
<keyword evidence="5 6" id="KW-0456">Lyase</keyword>
<dbReference type="InterPro" id="IPR034686">
    <property type="entry name" value="Terpene_cyclase-like_2"/>
</dbReference>
<dbReference type="KEGG" id="adl:AURDEDRAFT_130623"/>
<dbReference type="Pfam" id="PF19086">
    <property type="entry name" value="Terpene_syn_C_2"/>
    <property type="match status" value="1"/>
</dbReference>
<keyword evidence="4 6" id="KW-0460">Magnesium</keyword>
<protein>
    <recommendedName>
        <fullName evidence="6">Terpene synthase</fullName>
        <ecNumber evidence="6">4.2.3.-</ecNumber>
    </recommendedName>
</protein>
<evidence type="ECO:0000256" key="6">
    <source>
        <dbReference type="RuleBase" id="RU366034"/>
    </source>
</evidence>
<dbReference type="EC" id="4.2.3.-" evidence="6"/>
<dbReference type="GO" id="GO:0046872">
    <property type="term" value="F:metal ion binding"/>
    <property type="evidence" value="ECO:0007669"/>
    <property type="project" value="UniProtKB-KW"/>
</dbReference>
<reference evidence="8" key="1">
    <citation type="journal article" date="2012" name="Science">
        <title>The Paleozoic origin of enzymatic lignin decomposition reconstructed from 31 fungal genomes.</title>
        <authorList>
            <person name="Floudas D."/>
            <person name="Binder M."/>
            <person name="Riley R."/>
            <person name="Barry K."/>
            <person name="Blanchette R.A."/>
            <person name="Henrissat B."/>
            <person name="Martinez A.T."/>
            <person name="Otillar R."/>
            <person name="Spatafora J.W."/>
            <person name="Yadav J.S."/>
            <person name="Aerts A."/>
            <person name="Benoit I."/>
            <person name="Boyd A."/>
            <person name="Carlson A."/>
            <person name="Copeland A."/>
            <person name="Coutinho P.M."/>
            <person name="de Vries R.P."/>
            <person name="Ferreira P."/>
            <person name="Findley K."/>
            <person name="Foster B."/>
            <person name="Gaskell J."/>
            <person name="Glotzer D."/>
            <person name="Gorecki P."/>
            <person name="Heitman J."/>
            <person name="Hesse C."/>
            <person name="Hori C."/>
            <person name="Igarashi K."/>
            <person name="Jurgens J.A."/>
            <person name="Kallen N."/>
            <person name="Kersten P."/>
            <person name="Kohler A."/>
            <person name="Kuees U."/>
            <person name="Kumar T.K.A."/>
            <person name="Kuo A."/>
            <person name="LaButti K."/>
            <person name="Larrondo L.F."/>
            <person name="Lindquist E."/>
            <person name="Ling A."/>
            <person name="Lombard V."/>
            <person name="Lucas S."/>
            <person name="Lundell T."/>
            <person name="Martin R."/>
            <person name="McLaughlin D.J."/>
            <person name="Morgenstern I."/>
            <person name="Morin E."/>
            <person name="Murat C."/>
            <person name="Nagy L.G."/>
            <person name="Nolan M."/>
            <person name="Ohm R.A."/>
            <person name="Patyshakuliyeva A."/>
            <person name="Rokas A."/>
            <person name="Ruiz-Duenas F.J."/>
            <person name="Sabat G."/>
            <person name="Salamov A."/>
            <person name="Samejima M."/>
            <person name="Schmutz J."/>
            <person name="Slot J.C."/>
            <person name="St John F."/>
            <person name="Stenlid J."/>
            <person name="Sun H."/>
            <person name="Sun S."/>
            <person name="Syed K."/>
            <person name="Tsang A."/>
            <person name="Wiebenga A."/>
            <person name="Young D."/>
            <person name="Pisabarro A."/>
            <person name="Eastwood D.C."/>
            <person name="Martin F."/>
            <person name="Cullen D."/>
            <person name="Grigoriev I.V."/>
            <person name="Hibbett D.S."/>
        </authorList>
    </citation>
    <scope>NUCLEOTIDE SEQUENCE [LARGE SCALE GENOMIC DNA]</scope>
    <source>
        <strain evidence="8">TFB10046</strain>
    </source>
</reference>
<evidence type="ECO:0000256" key="2">
    <source>
        <dbReference type="ARBA" id="ARBA00006333"/>
    </source>
</evidence>